<accession>A0A5N6R7T8</accession>
<name>A0A5N6R7T8_9ROSI</name>
<reference evidence="1 2" key="1">
    <citation type="submission" date="2019-06" db="EMBL/GenBank/DDBJ databases">
        <title>A chromosomal-level reference genome of Carpinus fangiana (Coryloideae, Betulaceae).</title>
        <authorList>
            <person name="Yang X."/>
            <person name="Wang Z."/>
            <person name="Zhang L."/>
            <person name="Hao G."/>
            <person name="Liu J."/>
            <person name="Yang Y."/>
        </authorList>
    </citation>
    <scope>NUCLEOTIDE SEQUENCE [LARGE SCALE GENOMIC DNA]</scope>
    <source>
        <strain evidence="1">Cfa_2016G</strain>
        <tissue evidence="1">Leaf</tissue>
    </source>
</reference>
<evidence type="ECO:0000313" key="1">
    <source>
        <dbReference type="EMBL" id="KAE8055837.1"/>
    </source>
</evidence>
<sequence length="77" mass="8539">MPNRRHTPSGQSCFPVQTRTHTCIKTRVPLLISTHDKVKIVDLCGDAPPFKRDHSDLILAIRLTTLASSCHVASFSN</sequence>
<keyword evidence="2" id="KW-1185">Reference proteome</keyword>
<gene>
    <name evidence="1" type="ORF">FH972_012655</name>
</gene>
<protein>
    <submittedName>
        <fullName evidence="1">Uncharacterized protein</fullName>
    </submittedName>
</protein>
<dbReference type="EMBL" id="CM017325">
    <property type="protein sequence ID" value="KAE8055837.1"/>
    <property type="molecule type" value="Genomic_DNA"/>
</dbReference>
<dbReference type="AlphaFoldDB" id="A0A5N6R7T8"/>
<organism evidence="1 2">
    <name type="scientific">Carpinus fangiana</name>
    <dbReference type="NCBI Taxonomy" id="176857"/>
    <lineage>
        <taxon>Eukaryota</taxon>
        <taxon>Viridiplantae</taxon>
        <taxon>Streptophyta</taxon>
        <taxon>Embryophyta</taxon>
        <taxon>Tracheophyta</taxon>
        <taxon>Spermatophyta</taxon>
        <taxon>Magnoliopsida</taxon>
        <taxon>eudicotyledons</taxon>
        <taxon>Gunneridae</taxon>
        <taxon>Pentapetalae</taxon>
        <taxon>rosids</taxon>
        <taxon>fabids</taxon>
        <taxon>Fagales</taxon>
        <taxon>Betulaceae</taxon>
        <taxon>Carpinus</taxon>
    </lineage>
</organism>
<proteinExistence type="predicted"/>
<evidence type="ECO:0000313" key="2">
    <source>
        <dbReference type="Proteomes" id="UP000327013"/>
    </source>
</evidence>
<dbReference type="Proteomes" id="UP000327013">
    <property type="component" value="Chromosome 5"/>
</dbReference>